<protein>
    <recommendedName>
        <fullName evidence="2">UBA domain-containing protein</fullName>
    </recommendedName>
</protein>
<evidence type="ECO:0000313" key="3">
    <source>
        <dbReference type="EMBL" id="QDS74534.1"/>
    </source>
</evidence>
<dbReference type="AlphaFoldDB" id="A0A517LFX3"/>
<feature type="compositionally biased region" description="Basic residues" evidence="1">
    <location>
        <begin position="600"/>
        <end position="610"/>
    </location>
</feature>
<feature type="region of interest" description="Disordered" evidence="1">
    <location>
        <begin position="447"/>
        <end position="631"/>
    </location>
</feature>
<dbReference type="Proteomes" id="UP000316270">
    <property type="component" value="Chromosome 11"/>
</dbReference>
<feature type="compositionally biased region" description="Polar residues" evidence="1">
    <location>
        <begin position="884"/>
        <end position="893"/>
    </location>
</feature>
<dbReference type="InterPro" id="IPR015940">
    <property type="entry name" value="UBA"/>
</dbReference>
<organism evidence="3 4">
    <name type="scientific">Venturia effusa</name>
    <dbReference type="NCBI Taxonomy" id="50376"/>
    <lineage>
        <taxon>Eukaryota</taxon>
        <taxon>Fungi</taxon>
        <taxon>Dikarya</taxon>
        <taxon>Ascomycota</taxon>
        <taxon>Pezizomycotina</taxon>
        <taxon>Dothideomycetes</taxon>
        <taxon>Pleosporomycetidae</taxon>
        <taxon>Venturiales</taxon>
        <taxon>Venturiaceae</taxon>
        <taxon>Venturia</taxon>
    </lineage>
</organism>
<feature type="compositionally biased region" description="Polar residues" evidence="1">
    <location>
        <begin position="538"/>
        <end position="550"/>
    </location>
</feature>
<feature type="compositionally biased region" description="Polar residues" evidence="1">
    <location>
        <begin position="447"/>
        <end position="464"/>
    </location>
</feature>
<dbReference type="EMBL" id="CP042195">
    <property type="protein sequence ID" value="QDS74534.1"/>
    <property type="molecule type" value="Genomic_DNA"/>
</dbReference>
<feature type="region of interest" description="Disordered" evidence="1">
    <location>
        <begin position="667"/>
        <end position="753"/>
    </location>
</feature>
<dbReference type="InterPro" id="IPR009060">
    <property type="entry name" value="UBA-like_sf"/>
</dbReference>
<evidence type="ECO:0000256" key="1">
    <source>
        <dbReference type="SAM" id="MobiDB-lite"/>
    </source>
</evidence>
<feature type="compositionally biased region" description="Polar residues" evidence="1">
    <location>
        <begin position="91"/>
        <end position="101"/>
    </location>
</feature>
<feature type="compositionally biased region" description="Low complexity" evidence="1">
    <location>
        <begin position="611"/>
        <end position="623"/>
    </location>
</feature>
<feature type="compositionally biased region" description="Basic and acidic residues" evidence="1">
    <location>
        <begin position="147"/>
        <end position="162"/>
    </location>
</feature>
<dbReference type="SUPFAM" id="SSF46934">
    <property type="entry name" value="UBA-like"/>
    <property type="match status" value="1"/>
</dbReference>
<feature type="compositionally biased region" description="Basic and acidic residues" evidence="1">
    <location>
        <begin position="803"/>
        <end position="815"/>
    </location>
</feature>
<keyword evidence="4" id="KW-1185">Reference proteome</keyword>
<evidence type="ECO:0000313" key="4">
    <source>
        <dbReference type="Proteomes" id="UP000316270"/>
    </source>
</evidence>
<feature type="compositionally biased region" description="Polar residues" evidence="1">
    <location>
        <begin position="586"/>
        <end position="595"/>
    </location>
</feature>
<dbReference type="OrthoDB" id="5404794at2759"/>
<dbReference type="SMART" id="SM00165">
    <property type="entry name" value="UBA"/>
    <property type="match status" value="1"/>
</dbReference>
<dbReference type="Gene3D" id="1.10.8.10">
    <property type="entry name" value="DNA helicase RuvA subunit, C-terminal domain"/>
    <property type="match status" value="1"/>
</dbReference>
<feature type="region of interest" description="Disordered" evidence="1">
    <location>
        <begin position="252"/>
        <end position="399"/>
    </location>
</feature>
<feature type="region of interest" description="Disordered" evidence="1">
    <location>
        <begin position="788"/>
        <end position="930"/>
    </location>
</feature>
<gene>
    <name evidence="3" type="ORF">FKW77_007582</name>
</gene>
<reference evidence="3 4" key="1">
    <citation type="submission" date="2019-07" db="EMBL/GenBank/DDBJ databases">
        <title>Finished genome of Venturia effusa.</title>
        <authorList>
            <person name="Young C.A."/>
            <person name="Cox M.P."/>
            <person name="Ganley A.R.D."/>
            <person name="David W.J."/>
        </authorList>
    </citation>
    <scope>NUCLEOTIDE SEQUENCE [LARGE SCALE GENOMIC DNA]</scope>
    <source>
        <strain evidence="4">albino</strain>
    </source>
</reference>
<feature type="compositionally biased region" description="Polar residues" evidence="1">
    <location>
        <begin position="291"/>
        <end position="301"/>
    </location>
</feature>
<feature type="domain" description="UBA" evidence="2">
    <location>
        <begin position="548"/>
        <end position="588"/>
    </location>
</feature>
<feature type="compositionally biased region" description="Polar residues" evidence="1">
    <location>
        <begin position="902"/>
        <end position="912"/>
    </location>
</feature>
<feature type="region of interest" description="Disordered" evidence="1">
    <location>
        <begin position="1"/>
        <end position="162"/>
    </location>
</feature>
<feature type="compositionally biased region" description="Polar residues" evidence="1">
    <location>
        <begin position="34"/>
        <end position="49"/>
    </location>
</feature>
<feature type="compositionally biased region" description="Low complexity" evidence="1">
    <location>
        <begin position="702"/>
        <end position="711"/>
    </location>
</feature>
<dbReference type="PROSITE" id="PS50030">
    <property type="entry name" value="UBA"/>
    <property type="match status" value="1"/>
</dbReference>
<feature type="compositionally biased region" description="Basic and acidic residues" evidence="1">
    <location>
        <begin position="857"/>
        <end position="867"/>
    </location>
</feature>
<accession>A0A517LFX3</accession>
<name>A0A517LFX3_9PEZI</name>
<dbReference type="STRING" id="50376.A0A517LFX3"/>
<evidence type="ECO:0000259" key="2">
    <source>
        <dbReference type="PROSITE" id="PS50030"/>
    </source>
</evidence>
<feature type="compositionally biased region" description="Polar residues" evidence="1">
    <location>
        <begin position="111"/>
        <end position="127"/>
    </location>
</feature>
<dbReference type="CDD" id="cd14291">
    <property type="entry name" value="UBA1_NUB1_like"/>
    <property type="match status" value="1"/>
</dbReference>
<sequence length="950" mass="103791">MRREVQDSDDDFSVTSPTRPDEESQPPVVKAVSKTPSRTKSTNETTSTDRLMREIQHAQQELIGSSPARPTLNHTDPASSPLRASKRRKTMNLSQAATPESTLGRRKTVKTYGSSSKRSQGLLNPGSSLFDDLKAEEQKSPGATVTQRKDAEPGRKSPEKMWDIPASLRQDFQEHEPVSMFPDPSSTIPDNTMTQQRLVEQALSNQMLPPPAQQIEEAAASTTSSFPWSTYLEQSPENRTQTPLNITQISQMLIPDEPSSDVVDPKLLTRTAPPLLGSSHTPSGSPVRLSRTPTSVSQKPCSSKIRRTKTMAAKSDSHRSPGDLDDELALDKPKPTAKRRASHAVESSSPIVTKDSVTKATVDEYSPPAPKSTAKRRNPHAVENLSRPSAEMTIADGQDPAAYEPVQSTHIENIPRDISGPASARSESVDRNLAFNVAAMLSQMQSIPLPQTDSQDLAATSQPAVQKKQKGKEKEKSESTDVLSLDCDDLAIGLPKEQYKPRPSRSRSARITEDTSIDYSKRPEKSGATKLKRRKTTNEITVRSPESTVDANKMAQIGSMGFTPRQTKAALEESSGNIERAVENLLAQSTGGKENSPSKRPCRPRSKSTKQSKSSKQPHSAKQLEPATTSSKLLTVLITQGSGDKTFYPTVDEVVIADPEISSALAKEKDLEDEIGLDADSQPTAEPDVGKKTGITKESMAQKTSKQTTSTQKRRRDKIADSDEEDEVLAEVESSKPIPRHIPRRKVVDSDDDEDELIAQADSEQFVLKTVPKRKAADCDAEDDFAAESKLPNVKPKVTAKRAKSEPNKKAKTIDEENDTNVTPPAQLVKKGRGRPKKIIEPVMNTEEIEPTIPEPVRNHDKLDRPKSPILSATHGDAEEPKEQVQTPGSTPKSAAMPPSTPEQQSGSSQKSAAIKVAVQHSPLNKSKVPLRVGLSRKKRIAPLLKIIKK</sequence>
<proteinExistence type="predicted"/>